<accession>A0ABN1M3C9</accession>
<dbReference type="Proteomes" id="UP001500738">
    <property type="component" value="Unassembled WGS sequence"/>
</dbReference>
<keyword evidence="2" id="KW-1185">Reference proteome</keyword>
<proteinExistence type="predicted"/>
<evidence type="ECO:0000313" key="2">
    <source>
        <dbReference type="Proteomes" id="UP001500738"/>
    </source>
</evidence>
<evidence type="ECO:0000313" key="1">
    <source>
        <dbReference type="EMBL" id="GAA0863740.1"/>
    </source>
</evidence>
<dbReference type="EMBL" id="BAAAFE010000007">
    <property type="protein sequence ID" value="GAA0863740.1"/>
    <property type="molecule type" value="Genomic_DNA"/>
</dbReference>
<name>A0ABN1M3C9_9SPHN</name>
<dbReference type="InterPro" id="IPR045851">
    <property type="entry name" value="AMP-bd_C_sf"/>
</dbReference>
<organism evidence="1 2">
    <name type="scientific">Sphingopyxis soli</name>
    <dbReference type="NCBI Taxonomy" id="592051"/>
    <lineage>
        <taxon>Bacteria</taxon>
        <taxon>Pseudomonadati</taxon>
        <taxon>Pseudomonadota</taxon>
        <taxon>Alphaproteobacteria</taxon>
        <taxon>Sphingomonadales</taxon>
        <taxon>Sphingomonadaceae</taxon>
        <taxon>Sphingopyxis</taxon>
    </lineage>
</organism>
<gene>
    <name evidence="1" type="ORF">GCM10009115_15430</name>
</gene>
<evidence type="ECO:0008006" key="3">
    <source>
        <dbReference type="Google" id="ProtNLM"/>
    </source>
</evidence>
<dbReference type="Gene3D" id="3.30.300.30">
    <property type="match status" value="1"/>
</dbReference>
<comment type="caution">
    <text evidence="1">The sequence shown here is derived from an EMBL/GenBank/DDBJ whole genome shotgun (WGS) entry which is preliminary data.</text>
</comment>
<reference evidence="1 2" key="1">
    <citation type="journal article" date="2019" name="Int. J. Syst. Evol. Microbiol.">
        <title>The Global Catalogue of Microorganisms (GCM) 10K type strain sequencing project: providing services to taxonomists for standard genome sequencing and annotation.</title>
        <authorList>
            <consortium name="The Broad Institute Genomics Platform"/>
            <consortium name="The Broad Institute Genome Sequencing Center for Infectious Disease"/>
            <person name="Wu L."/>
            <person name="Ma J."/>
        </authorList>
    </citation>
    <scope>NUCLEOTIDE SEQUENCE [LARGE SCALE GENOMIC DNA]</scope>
    <source>
        <strain evidence="1 2">JCM 15910</strain>
    </source>
</reference>
<dbReference type="SUPFAM" id="SSF56801">
    <property type="entry name" value="Acetyl-CoA synthetase-like"/>
    <property type="match status" value="1"/>
</dbReference>
<sequence length="53" mass="5732">MALAQSASLTRSGKIMRRILRKIAENDFGSLGDTSTLADPSLVDGLIEGRKNR</sequence>
<protein>
    <recommendedName>
        <fullName evidence="3">Acetyl-CoA synthetase</fullName>
    </recommendedName>
</protein>